<sequence length="485" mass="50972">MTKELRRLSFVMLAMFLALFVSTSWIQVIQAQALNEDPGNRRTLYDSFEVQRGSIIAGGSVVAASVPSGDIYSWQRQYTDAAMWAPITGWINPVLGSSRGLEQLMNQSLSGTDDTQFLARLEQIISGAPARGSNVLLTIDPTIQRAAFDALQGYEGAVIASDPSTGRILAMVTSPSFDTNLLASHDSGGVNAAYDELAADPLKPLFNRAIEGDLNPPGSTFKLVVASAALSSGDYTPQSTFPNPATWTIPGTSNTLHNFDLGTCGPGETVTLADALRLSCNIPMAELAVELGDDAIREEAEKFGFNTEISTPLPAATSQYPRALNDARTALSGFGQGDVTATPLQINQVSAGIANGGMVMNPQLLDSVVAPDLTVQETFEPSEFGRALDEDVAEQMRTLMVANVRDGAASGARIDGVDVAGKTGTAEHGPGDPYTLWFTGFAPADDPQIAVTVMVENGGGQGQAGTSSGIAAPIAKKVIEAVLNR</sequence>
<dbReference type="Gene3D" id="3.40.710.10">
    <property type="entry name" value="DD-peptidase/beta-lactamase superfamily"/>
    <property type="match status" value="1"/>
</dbReference>
<dbReference type="AlphaFoldDB" id="A0A7D5EXR6"/>
<evidence type="ECO:0000259" key="1">
    <source>
        <dbReference type="Pfam" id="PF00905"/>
    </source>
</evidence>
<reference evidence="3 4" key="1">
    <citation type="submission" date="2020-06" db="EMBL/GenBank/DDBJ databases">
        <authorList>
            <person name="Jo H."/>
        </authorList>
    </citation>
    <scope>NUCLEOTIDE SEQUENCE [LARGE SCALE GENOMIC DNA]</scope>
    <source>
        <strain evidence="3 4">I46</strain>
    </source>
</reference>
<dbReference type="GO" id="GO:0008658">
    <property type="term" value="F:penicillin binding"/>
    <property type="evidence" value="ECO:0007669"/>
    <property type="project" value="InterPro"/>
</dbReference>
<evidence type="ECO:0000259" key="2">
    <source>
        <dbReference type="Pfam" id="PF21922"/>
    </source>
</evidence>
<protein>
    <submittedName>
        <fullName evidence="3">Penicillin-binding protein 2</fullName>
    </submittedName>
</protein>
<proteinExistence type="predicted"/>
<organism evidence="3 4">
    <name type="scientific">Microbacterium oleivorans</name>
    <dbReference type="NCBI Taxonomy" id="273677"/>
    <lineage>
        <taxon>Bacteria</taxon>
        <taxon>Bacillati</taxon>
        <taxon>Actinomycetota</taxon>
        <taxon>Actinomycetes</taxon>
        <taxon>Micrococcales</taxon>
        <taxon>Microbacteriaceae</taxon>
        <taxon>Microbacterium</taxon>
    </lineage>
</organism>
<dbReference type="Gene3D" id="3.90.1310.10">
    <property type="entry name" value="Penicillin-binding protein 2a (Domain 2)"/>
    <property type="match status" value="1"/>
</dbReference>
<dbReference type="InterPro" id="IPR012338">
    <property type="entry name" value="Beta-lactam/transpept-like"/>
</dbReference>
<dbReference type="InterPro" id="IPR001460">
    <property type="entry name" value="PCN-bd_Tpept"/>
</dbReference>
<dbReference type="EMBL" id="CP058316">
    <property type="protein sequence ID" value="QLD11910.1"/>
    <property type="molecule type" value="Genomic_DNA"/>
</dbReference>
<dbReference type="GO" id="GO:0071972">
    <property type="term" value="F:peptidoglycan L,D-transpeptidase activity"/>
    <property type="evidence" value="ECO:0007669"/>
    <property type="project" value="TreeGrafter"/>
</dbReference>
<accession>A0A7D5EXR6</accession>
<feature type="domain" description="Penicillin-binding protein transpeptidase" evidence="1">
    <location>
        <begin position="156"/>
        <end position="480"/>
    </location>
</feature>
<evidence type="ECO:0000313" key="3">
    <source>
        <dbReference type="EMBL" id="QLD11910.1"/>
    </source>
</evidence>
<evidence type="ECO:0000313" key="4">
    <source>
        <dbReference type="Proteomes" id="UP000509638"/>
    </source>
</evidence>
<dbReference type="Pfam" id="PF00905">
    <property type="entry name" value="Transpeptidase"/>
    <property type="match status" value="1"/>
</dbReference>
<dbReference type="PANTHER" id="PTHR30627:SF24">
    <property type="entry name" value="PENICILLIN-BINDING PROTEIN 4B"/>
    <property type="match status" value="1"/>
</dbReference>
<dbReference type="GO" id="GO:0071555">
    <property type="term" value="P:cell wall organization"/>
    <property type="evidence" value="ECO:0007669"/>
    <property type="project" value="TreeGrafter"/>
</dbReference>
<dbReference type="PANTHER" id="PTHR30627">
    <property type="entry name" value="PEPTIDOGLYCAN D,D-TRANSPEPTIDASE"/>
    <property type="match status" value="1"/>
</dbReference>
<dbReference type="GO" id="GO:0005886">
    <property type="term" value="C:plasma membrane"/>
    <property type="evidence" value="ECO:0007669"/>
    <property type="project" value="TreeGrafter"/>
</dbReference>
<gene>
    <name evidence="3" type="ORF">HW566_09105</name>
</gene>
<name>A0A7D5EXR6_9MICO</name>
<dbReference type="Pfam" id="PF21922">
    <property type="entry name" value="PBP_dimer_2"/>
    <property type="match status" value="1"/>
</dbReference>
<dbReference type="InterPro" id="IPR054120">
    <property type="entry name" value="PBPA_dimer"/>
</dbReference>
<feature type="domain" description="Penicillin binding protein A dimerisation" evidence="2">
    <location>
        <begin position="52"/>
        <end position="135"/>
    </location>
</feature>
<dbReference type="InterPro" id="IPR050515">
    <property type="entry name" value="Beta-lactam/transpept"/>
</dbReference>
<dbReference type="SUPFAM" id="SSF56601">
    <property type="entry name" value="beta-lactamase/transpeptidase-like"/>
    <property type="match status" value="1"/>
</dbReference>
<dbReference type="Proteomes" id="UP000509638">
    <property type="component" value="Chromosome"/>
</dbReference>
<dbReference type="RefSeq" id="WP_178012249.1">
    <property type="nucleotide sequence ID" value="NZ_CP058316.1"/>
</dbReference>